<dbReference type="GO" id="GO:0005524">
    <property type="term" value="F:ATP binding"/>
    <property type="evidence" value="ECO:0007669"/>
    <property type="project" value="UniProtKB-KW"/>
</dbReference>
<dbReference type="InterPro" id="IPR027417">
    <property type="entry name" value="P-loop_NTPase"/>
</dbReference>
<evidence type="ECO:0000256" key="4">
    <source>
        <dbReference type="ARBA" id="ARBA00022741"/>
    </source>
</evidence>
<dbReference type="SUPFAM" id="SSF52540">
    <property type="entry name" value="P-loop containing nucleoside triphosphate hydrolases"/>
    <property type="match status" value="1"/>
</dbReference>
<reference evidence="10" key="1">
    <citation type="submission" date="2018-05" db="EMBL/GenBank/DDBJ databases">
        <authorList>
            <person name="Lanie J.A."/>
            <person name="Ng W.-L."/>
            <person name="Kazmierczak K.M."/>
            <person name="Andrzejewski T.M."/>
            <person name="Davidsen T.M."/>
            <person name="Wayne K.J."/>
            <person name="Tettelin H."/>
            <person name="Glass J.I."/>
            <person name="Rusch D."/>
            <person name="Podicherti R."/>
            <person name="Tsui H.-C.T."/>
            <person name="Winkler M.E."/>
        </authorList>
    </citation>
    <scope>NUCLEOTIDE SEQUENCE</scope>
</reference>
<evidence type="ECO:0000256" key="8">
    <source>
        <dbReference type="ARBA" id="ARBA00048478"/>
    </source>
</evidence>
<dbReference type="InterPro" id="IPR011994">
    <property type="entry name" value="Cytidylate_kinase_dom"/>
</dbReference>
<comment type="similarity">
    <text evidence="1">Belongs to the cytidylate kinase family. Type 1 subfamily.</text>
</comment>
<organism evidence="10">
    <name type="scientific">marine metagenome</name>
    <dbReference type="NCBI Taxonomy" id="408172"/>
    <lineage>
        <taxon>unclassified sequences</taxon>
        <taxon>metagenomes</taxon>
        <taxon>ecological metagenomes</taxon>
    </lineage>
</organism>
<comment type="catalytic activity">
    <reaction evidence="7">
        <text>dCMP + ATP = dCDP + ADP</text>
        <dbReference type="Rhea" id="RHEA:25094"/>
        <dbReference type="ChEBI" id="CHEBI:30616"/>
        <dbReference type="ChEBI" id="CHEBI:57566"/>
        <dbReference type="ChEBI" id="CHEBI:58593"/>
        <dbReference type="ChEBI" id="CHEBI:456216"/>
        <dbReference type="EC" id="2.7.4.25"/>
    </reaction>
</comment>
<feature type="domain" description="Cytidylate kinase" evidence="9">
    <location>
        <begin position="1"/>
        <end position="182"/>
    </location>
</feature>
<dbReference type="EC" id="2.7.4.25" evidence="2"/>
<protein>
    <recommendedName>
        <fullName evidence="2">(d)CMP kinase</fullName>
        <ecNumber evidence="2">2.7.4.25</ecNumber>
    </recommendedName>
</protein>
<keyword evidence="5" id="KW-0418">Kinase</keyword>
<evidence type="ECO:0000256" key="5">
    <source>
        <dbReference type="ARBA" id="ARBA00022777"/>
    </source>
</evidence>
<evidence type="ECO:0000256" key="3">
    <source>
        <dbReference type="ARBA" id="ARBA00022679"/>
    </source>
</evidence>
<evidence type="ECO:0000256" key="7">
    <source>
        <dbReference type="ARBA" id="ARBA00047615"/>
    </source>
</evidence>
<keyword evidence="6" id="KW-0067">ATP-binding</keyword>
<gene>
    <name evidence="10" type="ORF">METZ01_LOCUS468912</name>
</gene>
<evidence type="ECO:0000259" key="9">
    <source>
        <dbReference type="Pfam" id="PF02224"/>
    </source>
</evidence>
<evidence type="ECO:0000256" key="2">
    <source>
        <dbReference type="ARBA" id="ARBA00012906"/>
    </source>
</evidence>
<name>A0A383B9E7_9ZZZZ</name>
<dbReference type="InterPro" id="IPR003136">
    <property type="entry name" value="Cytidylate_kin"/>
</dbReference>
<feature type="non-terminal residue" evidence="10">
    <location>
        <position position="1"/>
    </location>
</feature>
<dbReference type="GO" id="GO:0006139">
    <property type="term" value="P:nucleobase-containing compound metabolic process"/>
    <property type="evidence" value="ECO:0007669"/>
    <property type="project" value="InterPro"/>
</dbReference>
<dbReference type="GO" id="GO:0036431">
    <property type="term" value="F:dCMP kinase activity"/>
    <property type="evidence" value="ECO:0007669"/>
    <property type="project" value="InterPro"/>
</dbReference>
<sequence>RVLAIAAKKNQIGNEDELELIELTNNLDVEFKMRNPESMADVLFNGKIVTDEIRTEVCGKAASVIAPIAGVRKALLTRQRAFCKEPGLIADGRDMGTVVFPNAELKIFLTASIDERVKRRFKQLKEGGISVNLRRLHREIEERDERDSGRKLSPLKPADDAIIVDTTDINVEDVIGKISKLVIDKIPNLSKRVVDYLR</sequence>
<dbReference type="NCBIfam" id="TIGR00017">
    <property type="entry name" value="cmk"/>
    <property type="match status" value="1"/>
</dbReference>
<dbReference type="Gene3D" id="3.40.50.300">
    <property type="entry name" value="P-loop containing nucleotide triphosphate hydrolases"/>
    <property type="match status" value="1"/>
</dbReference>
<evidence type="ECO:0000313" key="10">
    <source>
        <dbReference type="EMBL" id="SVE16058.1"/>
    </source>
</evidence>
<proteinExistence type="inferred from homology"/>
<dbReference type="AlphaFoldDB" id="A0A383B9E7"/>
<evidence type="ECO:0000256" key="1">
    <source>
        <dbReference type="ARBA" id="ARBA00009427"/>
    </source>
</evidence>
<dbReference type="EMBL" id="UINC01198206">
    <property type="protein sequence ID" value="SVE16058.1"/>
    <property type="molecule type" value="Genomic_DNA"/>
</dbReference>
<comment type="catalytic activity">
    <reaction evidence="8">
        <text>CMP + ATP = CDP + ADP</text>
        <dbReference type="Rhea" id="RHEA:11600"/>
        <dbReference type="ChEBI" id="CHEBI:30616"/>
        <dbReference type="ChEBI" id="CHEBI:58069"/>
        <dbReference type="ChEBI" id="CHEBI:60377"/>
        <dbReference type="ChEBI" id="CHEBI:456216"/>
        <dbReference type="EC" id="2.7.4.25"/>
    </reaction>
</comment>
<dbReference type="CDD" id="cd02020">
    <property type="entry name" value="CMPK"/>
    <property type="match status" value="1"/>
</dbReference>
<keyword evidence="4" id="KW-0547">Nucleotide-binding</keyword>
<evidence type="ECO:0000256" key="6">
    <source>
        <dbReference type="ARBA" id="ARBA00022840"/>
    </source>
</evidence>
<dbReference type="Pfam" id="PF02224">
    <property type="entry name" value="Cytidylate_kin"/>
    <property type="match status" value="1"/>
</dbReference>
<accession>A0A383B9E7</accession>
<keyword evidence="3" id="KW-0808">Transferase</keyword>